<evidence type="ECO:0000313" key="10">
    <source>
        <dbReference type="EMBL" id="CRL26242.1"/>
    </source>
</evidence>
<dbReference type="PANTHER" id="PTHR23502:SF186">
    <property type="entry name" value="MAJOR FACILITATOR SUPERFAMILY (MFS) PROFILE DOMAIN-CONTAINING PROTEIN"/>
    <property type="match status" value="1"/>
</dbReference>
<keyword evidence="2" id="KW-0813">Transport</keyword>
<dbReference type="Proteomes" id="UP000053732">
    <property type="component" value="Unassembled WGS sequence"/>
</dbReference>
<feature type="transmembrane region" description="Helical" evidence="8">
    <location>
        <begin position="158"/>
        <end position="180"/>
    </location>
</feature>
<feature type="transmembrane region" description="Helical" evidence="8">
    <location>
        <begin position="470"/>
        <end position="490"/>
    </location>
</feature>
<keyword evidence="3" id="KW-1003">Cell membrane</keyword>
<evidence type="ECO:0000256" key="6">
    <source>
        <dbReference type="ARBA" id="ARBA00023136"/>
    </source>
</evidence>
<evidence type="ECO:0000256" key="3">
    <source>
        <dbReference type="ARBA" id="ARBA00022475"/>
    </source>
</evidence>
<feature type="transmembrane region" description="Helical" evidence="8">
    <location>
        <begin position="402"/>
        <end position="426"/>
    </location>
</feature>
<keyword evidence="11" id="KW-1185">Reference proteome</keyword>
<evidence type="ECO:0000259" key="9">
    <source>
        <dbReference type="PROSITE" id="PS50850"/>
    </source>
</evidence>
<gene>
    <name evidence="10" type="ORF">PCAMFM013_S017g000225</name>
</gene>
<feature type="transmembrane region" description="Helical" evidence="8">
    <location>
        <begin position="337"/>
        <end position="357"/>
    </location>
</feature>
<dbReference type="SUPFAM" id="SSF103473">
    <property type="entry name" value="MFS general substrate transporter"/>
    <property type="match status" value="1"/>
</dbReference>
<feature type="transmembrane region" description="Helical" evidence="8">
    <location>
        <begin position="433"/>
        <end position="458"/>
    </location>
</feature>
<evidence type="ECO:0000256" key="4">
    <source>
        <dbReference type="ARBA" id="ARBA00022692"/>
    </source>
</evidence>
<feature type="transmembrane region" description="Helical" evidence="8">
    <location>
        <begin position="377"/>
        <end position="396"/>
    </location>
</feature>
<feature type="transmembrane region" description="Helical" evidence="8">
    <location>
        <begin position="192"/>
        <end position="212"/>
    </location>
</feature>
<feature type="transmembrane region" description="Helical" evidence="8">
    <location>
        <begin position="102"/>
        <end position="121"/>
    </location>
</feature>
<feature type="transmembrane region" description="Helical" evidence="8">
    <location>
        <begin position="133"/>
        <end position="152"/>
    </location>
</feature>
<feature type="domain" description="Major facilitator superfamily (MFS) profile" evidence="9">
    <location>
        <begin position="67"/>
        <end position="499"/>
    </location>
</feature>
<dbReference type="Gene3D" id="1.20.1250.20">
    <property type="entry name" value="MFS general substrate transporter like domains"/>
    <property type="match status" value="1"/>
</dbReference>
<dbReference type="InterPro" id="IPR036259">
    <property type="entry name" value="MFS_trans_sf"/>
</dbReference>
<evidence type="ECO:0000256" key="7">
    <source>
        <dbReference type="ARBA" id="ARBA00038459"/>
    </source>
</evidence>
<comment type="similarity">
    <text evidence="7">Belongs to the major facilitator superfamily. DHA1 family. Polyamines/proton antiporter (TC 2.A.1.2.16) subfamily.</text>
</comment>
<keyword evidence="5 8" id="KW-1133">Transmembrane helix</keyword>
<evidence type="ECO:0000256" key="8">
    <source>
        <dbReference type="SAM" id="Phobius"/>
    </source>
</evidence>
<reference evidence="10 11" key="1">
    <citation type="journal article" date="2014" name="Nat. Commun.">
        <title>Multiple recent horizontal transfers of a large genomic region in cheese making fungi.</title>
        <authorList>
            <person name="Cheeseman K."/>
            <person name="Ropars J."/>
            <person name="Renault P."/>
            <person name="Dupont J."/>
            <person name="Gouzy J."/>
            <person name="Branca A."/>
            <person name="Abraham A.L."/>
            <person name="Ceppi M."/>
            <person name="Conseiller E."/>
            <person name="Debuchy R."/>
            <person name="Malagnac F."/>
            <person name="Goarin A."/>
            <person name="Silar P."/>
            <person name="Lacoste S."/>
            <person name="Sallet E."/>
            <person name="Bensimon A."/>
            <person name="Giraud T."/>
            <person name="Brygoo Y."/>
        </authorList>
    </citation>
    <scope>NUCLEOTIDE SEQUENCE [LARGE SCALE GENOMIC DNA]</scope>
    <source>
        <strain evidence="11">FM 013</strain>
    </source>
</reference>
<accession>A0A0G4PIL2</accession>
<evidence type="ECO:0000313" key="11">
    <source>
        <dbReference type="Proteomes" id="UP000053732"/>
    </source>
</evidence>
<dbReference type="FunFam" id="1.20.1250.20:FF:000266">
    <property type="entry name" value="MFS multidrug transporter, putative"/>
    <property type="match status" value="1"/>
</dbReference>
<evidence type="ECO:0000256" key="1">
    <source>
        <dbReference type="ARBA" id="ARBA00004651"/>
    </source>
</evidence>
<dbReference type="PRINTS" id="PR01036">
    <property type="entry name" value="TCRTETB"/>
</dbReference>
<organism evidence="10 11">
    <name type="scientific">Penicillium camemberti (strain FM 013)</name>
    <dbReference type="NCBI Taxonomy" id="1429867"/>
    <lineage>
        <taxon>Eukaryota</taxon>
        <taxon>Fungi</taxon>
        <taxon>Dikarya</taxon>
        <taxon>Ascomycota</taxon>
        <taxon>Pezizomycotina</taxon>
        <taxon>Eurotiomycetes</taxon>
        <taxon>Eurotiomycetidae</taxon>
        <taxon>Eurotiales</taxon>
        <taxon>Aspergillaceae</taxon>
        <taxon>Penicillium</taxon>
    </lineage>
</organism>
<feature type="transmembrane region" description="Helical" evidence="8">
    <location>
        <begin position="290"/>
        <end position="317"/>
    </location>
</feature>
<evidence type="ECO:0000256" key="5">
    <source>
        <dbReference type="ARBA" id="ARBA00022989"/>
    </source>
</evidence>
<keyword evidence="6 8" id="KW-0472">Membrane</keyword>
<proteinExistence type="inferred from homology"/>
<feature type="transmembrane region" description="Helical" evidence="8">
    <location>
        <begin position="224"/>
        <end position="241"/>
    </location>
</feature>
<dbReference type="PROSITE" id="PS50850">
    <property type="entry name" value="MFS"/>
    <property type="match status" value="1"/>
</dbReference>
<dbReference type="CDD" id="cd17323">
    <property type="entry name" value="MFS_Tpo1_MDR_like"/>
    <property type="match status" value="1"/>
</dbReference>
<dbReference type="AlphaFoldDB" id="A0A0G4PIL2"/>
<dbReference type="PANTHER" id="PTHR23502">
    <property type="entry name" value="MAJOR FACILITATOR SUPERFAMILY"/>
    <property type="match status" value="1"/>
</dbReference>
<name>A0A0G4PIL2_PENC3</name>
<dbReference type="STRING" id="1429867.A0A0G4PIL2"/>
<dbReference type="GO" id="GO:0022857">
    <property type="term" value="F:transmembrane transporter activity"/>
    <property type="evidence" value="ECO:0007669"/>
    <property type="project" value="InterPro"/>
</dbReference>
<dbReference type="EMBL" id="HG793150">
    <property type="protein sequence ID" value="CRL26242.1"/>
    <property type="molecule type" value="Genomic_DNA"/>
</dbReference>
<dbReference type="InterPro" id="IPR020846">
    <property type="entry name" value="MFS_dom"/>
</dbReference>
<keyword evidence="4 8" id="KW-0812">Transmembrane</keyword>
<feature type="transmembrane region" description="Helical" evidence="8">
    <location>
        <begin position="67"/>
        <end position="90"/>
    </location>
</feature>
<dbReference type="GO" id="GO:0005886">
    <property type="term" value="C:plasma membrane"/>
    <property type="evidence" value="ECO:0007669"/>
    <property type="project" value="UniProtKB-SubCell"/>
</dbReference>
<evidence type="ECO:0000256" key="2">
    <source>
        <dbReference type="ARBA" id="ARBA00022448"/>
    </source>
</evidence>
<protein>
    <submittedName>
        <fullName evidence="10">Siderophore transporter, RhtX/FptX family</fullName>
    </submittedName>
</protein>
<sequence length="539" mass="58901">MAAPRAEEGQPSTIPLWRIALKTGISEQIIDHKYSGSGTEDDPYVVSWLTDDQRNPFAFSKSSKWTITLIVSLATLAVSLISSAYTGGLVEVVKSLHTSEELSLLGVSVFVVGFAVGPLLWAPLSETYGRRPVFLMNAIALTAFTAGAAASPNMQSLIIFRFLAGSFGSAPMAISGGVIADTFPAVERGFAAGLYAGAPFMGPALGPVIGGFLAEGAGWRAVEWLLVALSGTVLLAMYLFLPETYAPVLLRKRAQALSKITDRVYRSKVDMEQGRRPMTKILSVALSRPWVLLFCEPIVLLLSLYLAIVYGTLYMFLAAYPIVFGEVRGWDEGTTGLTFLGVMIGILCATVYTIPMYQRYKRKSLQSQGHLSPEDRLPDAFLGAIALPVGLFWFAWTNSPSIHWMVPIAAGIPFGFGMVTVFLAVLNYLVDAYTIYAASVLAANSLLRSMFGAAFPLFTGYMYRGLGIHWASSIPAFLALACLPMPFLIYRYGSRIRERSHYAAEASAIMKRYLETTEMESETKQQAQVRHVRQTSEEN</sequence>
<dbReference type="InterPro" id="IPR011701">
    <property type="entry name" value="MFS"/>
</dbReference>
<comment type="subcellular location">
    <subcellularLocation>
        <location evidence="1">Cell membrane</location>
        <topology evidence="1">Multi-pass membrane protein</topology>
    </subcellularLocation>
</comment>
<dbReference type="Pfam" id="PF07690">
    <property type="entry name" value="MFS_1"/>
    <property type="match status" value="1"/>
</dbReference>